<dbReference type="Pfam" id="PF13715">
    <property type="entry name" value="CarbopepD_reg_2"/>
    <property type="match status" value="1"/>
</dbReference>
<dbReference type="GO" id="GO:0006826">
    <property type="term" value="P:iron ion transport"/>
    <property type="evidence" value="ECO:0007669"/>
    <property type="project" value="UniProtKB-KW"/>
</dbReference>
<evidence type="ECO:0000313" key="15">
    <source>
        <dbReference type="Proteomes" id="UP000323567"/>
    </source>
</evidence>
<evidence type="ECO:0000313" key="14">
    <source>
        <dbReference type="EMBL" id="KAA2367921.1"/>
    </source>
</evidence>
<dbReference type="InterPro" id="IPR036942">
    <property type="entry name" value="Beta-barrel_TonB_sf"/>
</dbReference>
<keyword evidence="5 10" id="KW-0812">Transmembrane</keyword>
<evidence type="ECO:0000256" key="9">
    <source>
        <dbReference type="ARBA" id="ARBA00023237"/>
    </source>
</evidence>
<proteinExistence type="inferred from homology"/>
<keyword evidence="4" id="KW-0406">Ion transport</keyword>
<evidence type="ECO:0000256" key="4">
    <source>
        <dbReference type="ARBA" id="ARBA00022496"/>
    </source>
</evidence>
<organism evidence="14 15">
    <name type="scientific">Alistipes shahii</name>
    <dbReference type="NCBI Taxonomy" id="328814"/>
    <lineage>
        <taxon>Bacteria</taxon>
        <taxon>Pseudomonadati</taxon>
        <taxon>Bacteroidota</taxon>
        <taxon>Bacteroidia</taxon>
        <taxon>Bacteroidales</taxon>
        <taxon>Rikenellaceae</taxon>
        <taxon>Alistipes</taxon>
    </lineage>
</organism>
<gene>
    <name evidence="14" type="ORF">F2Y13_10925</name>
</gene>
<dbReference type="Gene3D" id="2.170.130.10">
    <property type="entry name" value="TonB-dependent receptor, plug domain"/>
    <property type="match status" value="1"/>
</dbReference>
<evidence type="ECO:0000259" key="13">
    <source>
        <dbReference type="SMART" id="SM00965"/>
    </source>
</evidence>
<dbReference type="SUPFAM" id="SSF49464">
    <property type="entry name" value="Carboxypeptidase regulatory domain-like"/>
    <property type="match status" value="1"/>
</dbReference>
<evidence type="ECO:0000256" key="1">
    <source>
        <dbReference type="ARBA" id="ARBA00004571"/>
    </source>
</evidence>
<dbReference type="InterPro" id="IPR012910">
    <property type="entry name" value="Plug_dom"/>
</dbReference>
<dbReference type="InterPro" id="IPR008969">
    <property type="entry name" value="CarboxyPept-like_regulatory"/>
</dbReference>
<dbReference type="NCBIfam" id="TIGR04056">
    <property type="entry name" value="OMP_RagA_SusC"/>
    <property type="match status" value="1"/>
</dbReference>
<evidence type="ECO:0000256" key="7">
    <source>
        <dbReference type="ARBA" id="ARBA00023077"/>
    </source>
</evidence>
<reference evidence="14 15" key="1">
    <citation type="journal article" date="2019" name="Nat. Med.">
        <title>A library of human gut bacterial isolates paired with longitudinal multiomics data enables mechanistic microbiome research.</title>
        <authorList>
            <person name="Poyet M."/>
            <person name="Groussin M."/>
            <person name="Gibbons S.M."/>
            <person name="Avila-Pacheco J."/>
            <person name="Jiang X."/>
            <person name="Kearney S.M."/>
            <person name="Perrotta A.R."/>
            <person name="Berdy B."/>
            <person name="Zhao S."/>
            <person name="Lieberman T.D."/>
            <person name="Swanson P.K."/>
            <person name="Smith M."/>
            <person name="Roesemann S."/>
            <person name="Alexander J.E."/>
            <person name="Rich S.A."/>
            <person name="Livny J."/>
            <person name="Vlamakis H."/>
            <person name="Clish C."/>
            <person name="Bullock K."/>
            <person name="Deik A."/>
            <person name="Scott J."/>
            <person name="Pierce K.A."/>
            <person name="Xavier R.J."/>
            <person name="Alm E.J."/>
        </authorList>
    </citation>
    <scope>NUCLEOTIDE SEQUENCE [LARGE SCALE GENOMIC DNA]</scope>
    <source>
        <strain evidence="14 15">BIOML-A2</strain>
    </source>
</reference>
<comment type="subcellular location">
    <subcellularLocation>
        <location evidence="1 10">Cell outer membrane</location>
        <topology evidence="1 10">Multi-pass membrane protein</topology>
    </subcellularLocation>
</comment>
<protein>
    <submittedName>
        <fullName evidence="14">TonB-dependent receptor</fullName>
    </submittedName>
</protein>
<dbReference type="Pfam" id="PF07715">
    <property type="entry name" value="Plug"/>
    <property type="match status" value="1"/>
</dbReference>
<sequence>MMHFRLFAILLLLVAGSTTVVSGQTQQEPALDMEFTDIPLSEAISRIEKNTRYTFFYDAKQTDLSQRVSLKAKRMPISAALKEMLAPTGLNFTITERQIALIPARKAAARQRTIAGVVNDSSETPLAGVAVTLVGDNTRGAVTEANGSFTLTVPDADITLNFTYLGYVSKKVAVPATQNNVKVFLTEDAVKMEDVVVVGYGTQKKVNLTGAIATVDEKQLQNRSAPSVAHMLQGSVPGLTVSTSSGRPGNPASLNIRGITSINGGSPLVLVDGAEGDLMKINPNDVASISVVKDASAAAIYGARAAFGVVLVTTKSGDSSGKTRISYSGRWGWNEPTTSTDYETRGYYSVYLNDLFWRSYAGNNYTRYTEQDMMELWARRNDRTEHPDRPWVKIDQRDGRDTYVYYGNTDWYHYLFKDEHPNTSHSISLSGGNDRVDYLLSGSYYSEEGLFRQHPDKLQKITFRSKITFDINKWLKVSNNTSYYNYKYFYPGPSDVNTAFSWSTVHGLASFVPVNPDGTSVYNTSFSNYQIMDGLPTILNKDGHTNDDHTDNMSTTTELTWTPVKGLEIKGNFTYMFNTTRYTNRQVNTEYSQYPGEINTLTSGKMEDKLYEKSMTHTYYQANLYGTFERTFARDHNFKAMVGFNWETKFLKDVAATGYNLLSETLNDLNLVGQGADGEKRMEVGGGQNEYALMGFFGRLNYDYKGKYLVEASGRYDGTSRFKRGQRWGFFPSFSLGWRVSEEAFFDGIRDQFNNLKLRFSYGQLGNQNVGYYDYIRKISIGSQNYLFGGDKPTTATISAPVASDLSWERSIHKNLGVDMSFLNNRLAFSADFYIRDTKDMLTAGIALPATYGADSPKMNSADLRTKGYELSLNWRDEFQLLRRPFSYSVTLTFNDYVSNITKFDNPDRSFAKKYYEGMRWGEIWGYRIDGLFASDEEARNYPVDQTTVNEIINASAGAEKGLRAGDLKFRDLDDNNVISIGKNTVDDPGDREIIGNSQPRYHYGATLALQWAGIDFSIFFQGIGRQDWYPAANALAFWGPYARPYATYLPKNFHTQIWSEENPNSYFPRPRGYTALQGTNRELTAVNDRYLQNIGYCRLKNLTVGYTLPRQWTRKALIESLRIYFTGENLFTWSGIRSDYIDPEMAATNGNLRLYPWQRTYMFGVDVTF</sequence>
<dbReference type="Pfam" id="PF00593">
    <property type="entry name" value="TonB_dep_Rec_b-barrel"/>
    <property type="match status" value="1"/>
</dbReference>
<keyword evidence="3 10" id="KW-1134">Transmembrane beta strand</keyword>
<dbReference type="InterPro" id="IPR023997">
    <property type="entry name" value="TonB-dep_OMP_SusC/RagA_CS"/>
</dbReference>
<dbReference type="NCBIfam" id="TIGR04057">
    <property type="entry name" value="SusC_RagA_signa"/>
    <property type="match status" value="1"/>
</dbReference>
<dbReference type="Gene3D" id="2.60.40.1120">
    <property type="entry name" value="Carboxypeptidase-like, regulatory domain"/>
    <property type="match status" value="1"/>
</dbReference>
<dbReference type="InterPro" id="IPR011662">
    <property type="entry name" value="Secretin/TonB_short_N"/>
</dbReference>
<comment type="similarity">
    <text evidence="10 11">Belongs to the TonB-dependent receptor family.</text>
</comment>
<evidence type="ECO:0000256" key="3">
    <source>
        <dbReference type="ARBA" id="ARBA00022452"/>
    </source>
</evidence>
<evidence type="ECO:0000256" key="12">
    <source>
        <dbReference type="SAM" id="SignalP"/>
    </source>
</evidence>
<keyword evidence="9 10" id="KW-0998">Cell outer membrane</keyword>
<dbReference type="Pfam" id="PF07660">
    <property type="entry name" value="STN"/>
    <property type="match status" value="1"/>
</dbReference>
<feature type="chain" id="PRO_5022666641" evidence="12">
    <location>
        <begin position="24"/>
        <end position="1170"/>
    </location>
</feature>
<dbReference type="Gene3D" id="2.40.170.20">
    <property type="entry name" value="TonB-dependent receptor, beta-barrel domain"/>
    <property type="match status" value="1"/>
</dbReference>
<dbReference type="InterPro" id="IPR039426">
    <property type="entry name" value="TonB-dep_rcpt-like"/>
</dbReference>
<feature type="domain" description="Secretin/TonB short N-terminal" evidence="13">
    <location>
        <begin position="53"/>
        <end position="104"/>
    </location>
</feature>
<dbReference type="InterPro" id="IPR023996">
    <property type="entry name" value="TonB-dep_OMP_SusC/RagA"/>
</dbReference>
<evidence type="ECO:0000256" key="6">
    <source>
        <dbReference type="ARBA" id="ARBA00023004"/>
    </source>
</evidence>
<dbReference type="SUPFAM" id="SSF56935">
    <property type="entry name" value="Porins"/>
    <property type="match status" value="1"/>
</dbReference>
<feature type="signal peptide" evidence="12">
    <location>
        <begin position="1"/>
        <end position="23"/>
    </location>
</feature>
<accession>A0A5B3G365</accession>
<dbReference type="FunFam" id="2.170.130.10:FF:000003">
    <property type="entry name" value="SusC/RagA family TonB-linked outer membrane protein"/>
    <property type="match status" value="1"/>
</dbReference>
<evidence type="ECO:0000256" key="8">
    <source>
        <dbReference type="ARBA" id="ARBA00023136"/>
    </source>
</evidence>
<keyword evidence="14" id="KW-0675">Receptor</keyword>
<dbReference type="EMBL" id="VVXK01000016">
    <property type="protein sequence ID" value="KAA2367921.1"/>
    <property type="molecule type" value="Genomic_DNA"/>
</dbReference>
<dbReference type="InterPro" id="IPR000531">
    <property type="entry name" value="Beta-barrel_TonB"/>
</dbReference>
<evidence type="ECO:0000256" key="11">
    <source>
        <dbReference type="RuleBase" id="RU003357"/>
    </source>
</evidence>
<dbReference type="Gene3D" id="3.55.50.30">
    <property type="match status" value="1"/>
</dbReference>
<evidence type="ECO:0000256" key="5">
    <source>
        <dbReference type="ARBA" id="ARBA00022692"/>
    </source>
</evidence>
<dbReference type="SMART" id="SM00965">
    <property type="entry name" value="STN"/>
    <property type="match status" value="1"/>
</dbReference>
<keyword evidence="12" id="KW-0732">Signal</keyword>
<keyword evidence="4" id="KW-0410">Iron transport</keyword>
<keyword evidence="6" id="KW-0408">Iron</keyword>
<dbReference type="AlphaFoldDB" id="A0A5B3G365"/>
<keyword evidence="7 11" id="KW-0798">TonB box</keyword>
<evidence type="ECO:0000256" key="10">
    <source>
        <dbReference type="PROSITE-ProRule" id="PRU01360"/>
    </source>
</evidence>
<dbReference type="RefSeq" id="WP_149887586.1">
    <property type="nucleotide sequence ID" value="NZ_VVXK01000016.1"/>
</dbReference>
<dbReference type="InterPro" id="IPR037066">
    <property type="entry name" value="Plug_dom_sf"/>
</dbReference>
<evidence type="ECO:0000256" key="2">
    <source>
        <dbReference type="ARBA" id="ARBA00022448"/>
    </source>
</evidence>
<keyword evidence="8 10" id="KW-0472">Membrane</keyword>
<name>A0A5B3G365_9BACT</name>
<comment type="caution">
    <text evidence="14">The sequence shown here is derived from an EMBL/GenBank/DDBJ whole genome shotgun (WGS) entry which is preliminary data.</text>
</comment>
<dbReference type="PROSITE" id="PS52016">
    <property type="entry name" value="TONB_DEPENDENT_REC_3"/>
    <property type="match status" value="1"/>
</dbReference>
<keyword evidence="2 10" id="KW-0813">Transport</keyword>
<dbReference type="GO" id="GO:0009279">
    <property type="term" value="C:cell outer membrane"/>
    <property type="evidence" value="ECO:0007669"/>
    <property type="project" value="UniProtKB-SubCell"/>
</dbReference>
<dbReference type="Proteomes" id="UP000323567">
    <property type="component" value="Unassembled WGS sequence"/>
</dbReference>